<organism evidence="1 2">
    <name type="scientific">Paraburkholderia panacisoli</name>
    <dbReference type="NCBI Taxonomy" id="2603818"/>
    <lineage>
        <taxon>Bacteria</taxon>
        <taxon>Pseudomonadati</taxon>
        <taxon>Pseudomonadota</taxon>
        <taxon>Betaproteobacteria</taxon>
        <taxon>Burkholderiales</taxon>
        <taxon>Burkholderiaceae</taxon>
        <taxon>Paraburkholderia</taxon>
    </lineage>
</organism>
<gene>
    <name evidence="1" type="ORF">FVF58_17935</name>
</gene>
<sequence length="97" mass="9913">MSSLMIRDLSSTRELDRRAMFAVSGGTGSSVPGLPSVSGLSGIANVNVNVNVNQELNQAQFVSVSALNGNGFIGANILPPLQLDVSPVLKGGNFAAV</sequence>
<protein>
    <submittedName>
        <fullName evidence="1">Uncharacterized protein</fullName>
    </submittedName>
</protein>
<keyword evidence="2" id="KW-1185">Reference proteome</keyword>
<reference evidence="1 2" key="1">
    <citation type="submission" date="2019-08" db="EMBL/GenBank/DDBJ databases">
        <title>Paraburkholderia sp. DCY113.</title>
        <authorList>
            <person name="Kang J."/>
        </authorList>
    </citation>
    <scope>NUCLEOTIDE SEQUENCE [LARGE SCALE GENOMIC DNA]</scope>
    <source>
        <strain evidence="1 2">DCY113</strain>
    </source>
</reference>
<dbReference type="AlphaFoldDB" id="A0A5B0H683"/>
<name>A0A5B0H683_9BURK</name>
<comment type="caution">
    <text evidence="1">The sequence shown here is derived from an EMBL/GenBank/DDBJ whole genome shotgun (WGS) entry which is preliminary data.</text>
</comment>
<dbReference type="RefSeq" id="WP_149671219.1">
    <property type="nucleotide sequence ID" value="NZ_VTUZ01000011.1"/>
</dbReference>
<evidence type="ECO:0000313" key="1">
    <source>
        <dbReference type="EMBL" id="KAA1010747.1"/>
    </source>
</evidence>
<evidence type="ECO:0000313" key="2">
    <source>
        <dbReference type="Proteomes" id="UP000325273"/>
    </source>
</evidence>
<proteinExistence type="predicted"/>
<dbReference type="Proteomes" id="UP000325273">
    <property type="component" value="Unassembled WGS sequence"/>
</dbReference>
<dbReference type="EMBL" id="VTUZ01000011">
    <property type="protein sequence ID" value="KAA1010747.1"/>
    <property type="molecule type" value="Genomic_DNA"/>
</dbReference>
<accession>A0A5B0H683</accession>